<keyword evidence="2" id="KW-1185">Reference proteome</keyword>
<dbReference type="AlphaFoldDB" id="A0AAW2GKP9"/>
<gene>
    <name evidence="1" type="ORF">PUN28_003401</name>
</gene>
<sequence>MSVSCATWCLYFSYFITSKPSKAGRTWTNDKVTESIYNTGLSVLPTFPLSSLSRPYPSPFLSPFLSPFIPPTAFAT</sequence>
<dbReference type="Proteomes" id="UP001430953">
    <property type="component" value="Unassembled WGS sequence"/>
</dbReference>
<proteinExistence type="predicted"/>
<protein>
    <recommendedName>
        <fullName evidence="3">Secreted protein</fullName>
    </recommendedName>
</protein>
<organism evidence="1 2">
    <name type="scientific">Cardiocondyla obscurior</name>
    <dbReference type="NCBI Taxonomy" id="286306"/>
    <lineage>
        <taxon>Eukaryota</taxon>
        <taxon>Metazoa</taxon>
        <taxon>Ecdysozoa</taxon>
        <taxon>Arthropoda</taxon>
        <taxon>Hexapoda</taxon>
        <taxon>Insecta</taxon>
        <taxon>Pterygota</taxon>
        <taxon>Neoptera</taxon>
        <taxon>Endopterygota</taxon>
        <taxon>Hymenoptera</taxon>
        <taxon>Apocrita</taxon>
        <taxon>Aculeata</taxon>
        <taxon>Formicoidea</taxon>
        <taxon>Formicidae</taxon>
        <taxon>Myrmicinae</taxon>
        <taxon>Cardiocondyla</taxon>
    </lineage>
</organism>
<comment type="caution">
    <text evidence="1">The sequence shown here is derived from an EMBL/GenBank/DDBJ whole genome shotgun (WGS) entry which is preliminary data.</text>
</comment>
<accession>A0AAW2GKP9</accession>
<evidence type="ECO:0000313" key="1">
    <source>
        <dbReference type="EMBL" id="KAL0128118.1"/>
    </source>
</evidence>
<evidence type="ECO:0000313" key="2">
    <source>
        <dbReference type="Proteomes" id="UP001430953"/>
    </source>
</evidence>
<dbReference type="EMBL" id="JADYXP020000003">
    <property type="protein sequence ID" value="KAL0128118.1"/>
    <property type="molecule type" value="Genomic_DNA"/>
</dbReference>
<name>A0AAW2GKP9_9HYME</name>
<reference evidence="1 2" key="1">
    <citation type="submission" date="2023-03" db="EMBL/GenBank/DDBJ databases">
        <title>High recombination rates correlate with genetic variation in Cardiocondyla obscurior ants.</title>
        <authorList>
            <person name="Errbii M."/>
        </authorList>
    </citation>
    <scope>NUCLEOTIDE SEQUENCE [LARGE SCALE GENOMIC DNA]</scope>
    <source>
        <strain evidence="1">Alpha-2009</strain>
        <tissue evidence="1">Whole body</tissue>
    </source>
</reference>
<evidence type="ECO:0008006" key="3">
    <source>
        <dbReference type="Google" id="ProtNLM"/>
    </source>
</evidence>